<organism evidence="1 2">
    <name type="scientific">Colletotrichum incanum</name>
    <name type="common">Soybean anthracnose fungus</name>
    <dbReference type="NCBI Taxonomy" id="1573173"/>
    <lineage>
        <taxon>Eukaryota</taxon>
        <taxon>Fungi</taxon>
        <taxon>Dikarya</taxon>
        <taxon>Ascomycota</taxon>
        <taxon>Pezizomycotina</taxon>
        <taxon>Sordariomycetes</taxon>
        <taxon>Hypocreomycetidae</taxon>
        <taxon>Glomerellales</taxon>
        <taxon>Glomerellaceae</taxon>
        <taxon>Colletotrichum</taxon>
        <taxon>Colletotrichum spaethianum species complex</taxon>
    </lineage>
</organism>
<dbReference type="GO" id="GO:0009116">
    <property type="term" value="P:nucleoside metabolic process"/>
    <property type="evidence" value="ECO:0007669"/>
    <property type="project" value="InterPro"/>
</dbReference>
<dbReference type="Pfam" id="PF13374">
    <property type="entry name" value="TPR_10"/>
    <property type="match status" value="1"/>
</dbReference>
<dbReference type="PANTHER" id="PTHR46082:SF11">
    <property type="entry name" value="AAA+ ATPASE DOMAIN-CONTAINING PROTEIN-RELATED"/>
    <property type="match status" value="1"/>
</dbReference>
<protein>
    <submittedName>
        <fullName evidence="1">TPR domain-containing protein</fullName>
    </submittedName>
</protein>
<dbReference type="STRING" id="1573173.A0A167EM00"/>
<dbReference type="PANTHER" id="PTHR46082">
    <property type="entry name" value="ATP/GTP-BINDING PROTEIN-RELATED"/>
    <property type="match status" value="1"/>
</dbReference>
<gene>
    <name evidence="1" type="ORF">CI238_12105</name>
</gene>
<dbReference type="SUPFAM" id="SSF52540">
    <property type="entry name" value="P-loop containing nucleoside triphosphate hydrolases"/>
    <property type="match status" value="1"/>
</dbReference>
<accession>A0A167EM00</accession>
<dbReference type="Gene3D" id="3.40.50.1580">
    <property type="entry name" value="Nucleoside phosphorylase domain"/>
    <property type="match status" value="2"/>
</dbReference>
<comment type="caution">
    <text evidence="1">The sequence shown here is derived from an EMBL/GenBank/DDBJ whole genome shotgun (WGS) entry which is preliminary data.</text>
</comment>
<dbReference type="InterPro" id="IPR035994">
    <property type="entry name" value="Nucleoside_phosphorylase_sf"/>
</dbReference>
<dbReference type="EMBL" id="LFIW01000689">
    <property type="protein sequence ID" value="KZL85289.1"/>
    <property type="molecule type" value="Genomic_DNA"/>
</dbReference>
<dbReference type="GO" id="GO:0003824">
    <property type="term" value="F:catalytic activity"/>
    <property type="evidence" value="ECO:0007669"/>
    <property type="project" value="InterPro"/>
</dbReference>
<evidence type="ECO:0000313" key="2">
    <source>
        <dbReference type="Proteomes" id="UP000076584"/>
    </source>
</evidence>
<keyword evidence="2" id="KW-1185">Reference proteome</keyword>
<sequence>MSDPHAYTVGWICALPTELAAARTFLDEQHPAPKAVQRNDCNTYTLGTMGKHNVVIAVMPKREYGIAAAAIVAKDLVHSFPNVRIGLMVGVGALLNAVSGLETEYMMQGPELESKVQKALIPWKRLQKTHSRPDASTDQLYKSDFIHPLNSDAACSQACEANTANIGVLCFEMEAAGLMNHFLCLVIRGICDYSNSHKNKEWQGFAAMVAAAYAKDLLLHIPLNSVKVEKPIREVLNTIQEGLHGLKQTADEMKIAVETMHSDHTILLFSLQQGVQDLKFSKAEDLSIACNPHFVILFPPDPNFMNRPNIWAWTETRYAESERRFALVGLGGFGYIAPGAIRVLYILKMDNGKILVTSRSWDAAEKLMGNGKMIFRVPTMEEAQAFQLLQNKLDQDVDEVAALRLVHTLGCIPLAVNQAAAYIHKRSRATIQSYLDELQKSEKRKGTLLRSDIGDIWRYNGVSNSVVLTWQLTYFHAQNIPKYMLHGYNGGLCNAEESDDDDDNNDGDLEDDLDMLQSYSLITMTATSGFCEMHSLVQFCTQIWISEFGCPKRWKRLFLQSASHHFPSGVFETWEKCQALMAHVEQLLNEEPTEESDQLEWSEAETAVLQAVRIQTESLAQGHPSTLTSMANLASTYSNQGRWEEAEKLEV</sequence>
<dbReference type="InterPro" id="IPR027417">
    <property type="entry name" value="P-loop_NTPase"/>
</dbReference>
<reference evidence="1 2" key="1">
    <citation type="submission" date="2015-06" db="EMBL/GenBank/DDBJ databases">
        <title>Survival trade-offs in plant roots during colonization by closely related pathogenic and mutualistic fungi.</title>
        <authorList>
            <person name="Hacquard S."/>
            <person name="Kracher B."/>
            <person name="Hiruma K."/>
            <person name="Weinman A."/>
            <person name="Muench P."/>
            <person name="Garrido Oter R."/>
            <person name="Ver Loren van Themaat E."/>
            <person name="Dallerey J.-F."/>
            <person name="Damm U."/>
            <person name="Henrissat B."/>
            <person name="Lespinet O."/>
            <person name="Thon M."/>
            <person name="Kemen E."/>
            <person name="McHardy A.C."/>
            <person name="Schulze-Lefert P."/>
            <person name="O'Connell R.J."/>
        </authorList>
    </citation>
    <scope>NUCLEOTIDE SEQUENCE [LARGE SCALE GENOMIC DNA]</scope>
    <source>
        <strain evidence="1 2">MAFF 238704</strain>
    </source>
</reference>
<evidence type="ECO:0000313" key="1">
    <source>
        <dbReference type="EMBL" id="KZL85289.1"/>
    </source>
</evidence>
<dbReference type="Gene3D" id="1.25.40.10">
    <property type="entry name" value="Tetratricopeptide repeat domain"/>
    <property type="match status" value="1"/>
</dbReference>
<name>A0A167EM00_COLIC</name>
<dbReference type="Proteomes" id="UP000076584">
    <property type="component" value="Unassembled WGS sequence"/>
</dbReference>
<proteinExistence type="predicted"/>
<dbReference type="InterPro" id="IPR011990">
    <property type="entry name" value="TPR-like_helical_dom_sf"/>
</dbReference>
<dbReference type="AlphaFoldDB" id="A0A167EM00"/>
<dbReference type="SUPFAM" id="SSF53167">
    <property type="entry name" value="Purine and uridine phosphorylases"/>
    <property type="match status" value="1"/>
</dbReference>
<dbReference type="InterPro" id="IPR053137">
    <property type="entry name" value="NLR-like"/>
</dbReference>